<feature type="region of interest" description="Disordered" evidence="1">
    <location>
        <begin position="64"/>
        <end position="90"/>
    </location>
</feature>
<dbReference type="RefSeq" id="WP_047816082.1">
    <property type="nucleotide sequence ID" value="NZ_LECT01000042.1"/>
</dbReference>
<accession>A0A0J1B819</accession>
<proteinExistence type="predicted"/>
<gene>
    <name evidence="2" type="ORF">RISK_004935</name>
</gene>
<dbReference type="PATRIC" id="fig|595434.4.peg.4683"/>
<comment type="caution">
    <text evidence="2">The sequence shown here is derived from an EMBL/GenBank/DDBJ whole genome shotgun (WGS) entry which is preliminary data.</text>
</comment>
<dbReference type="EMBL" id="LECT01000042">
    <property type="protein sequence ID" value="KLU02965.1"/>
    <property type="molecule type" value="Genomic_DNA"/>
</dbReference>
<dbReference type="AlphaFoldDB" id="A0A0J1B819"/>
<feature type="compositionally biased region" description="Basic residues" evidence="1">
    <location>
        <begin position="74"/>
        <end position="90"/>
    </location>
</feature>
<organism evidence="2 3">
    <name type="scientific">Rhodopirellula islandica</name>
    <dbReference type="NCBI Taxonomy" id="595434"/>
    <lineage>
        <taxon>Bacteria</taxon>
        <taxon>Pseudomonadati</taxon>
        <taxon>Planctomycetota</taxon>
        <taxon>Planctomycetia</taxon>
        <taxon>Pirellulales</taxon>
        <taxon>Pirellulaceae</taxon>
        <taxon>Rhodopirellula</taxon>
    </lineage>
</organism>
<dbReference type="Proteomes" id="UP000036367">
    <property type="component" value="Unassembled WGS sequence"/>
</dbReference>
<dbReference type="STRING" id="595434.RISK_004935"/>
<name>A0A0J1B819_RHOIS</name>
<protein>
    <submittedName>
        <fullName evidence="2">Uncharacterized protein</fullName>
    </submittedName>
</protein>
<keyword evidence="3" id="KW-1185">Reference proteome</keyword>
<evidence type="ECO:0000313" key="3">
    <source>
        <dbReference type="Proteomes" id="UP000036367"/>
    </source>
</evidence>
<evidence type="ECO:0000256" key="1">
    <source>
        <dbReference type="SAM" id="MobiDB-lite"/>
    </source>
</evidence>
<sequence>MKNEAQQAAEKLTDNLVSLLLHMEETSRSIASKADDPGEIRNTYLKAEFALSHWVATVKQELRKLGESTPEPLRRKHDFPAHRRLRRDPK</sequence>
<evidence type="ECO:0000313" key="2">
    <source>
        <dbReference type="EMBL" id="KLU02965.1"/>
    </source>
</evidence>
<reference evidence="2" key="1">
    <citation type="submission" date="2015-05" db="EMBL/GenBank/DDBJ databases">
        <title>Permanent draft genome of Rhodopirellula islandicus K833.</title>
        <authorList>
            <person name="Kizina J."/>
            <person name="Richter M."/>
            <person name="Glockner F.O."/>
            <person name="Harder J."/>
        </authorList>
    </citation>
    <scope>NUCLEOTIDE SEQUENCE [LARGE SCALE GENOMIC DNA]</scope>
    <source>
        <strain evidence="2">K833</strain>
    </source>
</reference>